<dbReference type="EC" id="2.7.1.6" evidence="11"/>
<keyword evidence="16" id="KW-1185">Reference proteome</keyword>
<dbReference type="FunFam" id="3.30.70.890:FF:000001">
    <property type="entry name" value="Galactokinase"/>
    <property type="match status" value="1"/>
</dbReference>
<dbReference type="InterPro" id="IPR013750">
    <property type="entry name" value="GHMP_kinase_C_dom"/>
</dbReference>
<dbReference type="InterPro" id="IPR019539">
    <property type="entry name" value="GalKase_N"/>
</dbReference>
<evidence type="ECO:0000256" key="10">
    <source>
        <dbReference type="ARBA" id="ARBA00023277"/>
    </source>
</evidence>
<dbReference type="RefSeq" id="WP_189585215.1">
    <property type="nucleotide sequence ID" value="NZ_BMYV01000002.1"/>
</dbReference>
<keyword evidence="6" id="KW-0418">Kinase</keyword>
<sequence>MIDEKFKALFNHAPEISSFTPGRVNLIGEHVDYNGGRVLPTALELGVSLAMSPRSDWQVRIGSESFEDVAKRELLDEATDHWSDYITGALQLAHAEGFGPNGANIAVTSNLPFGAGLSSSAAITVGVLSAARDLAEANITDTEIAILARRVENDYIGVPCGIMDQMAVAIARPGQALSLDTESLAFDLVDLPKTHHMAVIHSGVVRKLNEGRYKIRTEECDAIKAAAGRDDICQMTNAEFEALIDLPDPIFRRARHCVFEHRRTLLATEALKTGDIAEFGELMNASHISMRDDFEMSVPAVDALVADAQAFGAIGARLTGGGFGGCIVACVENTRLEAWRDQLLAAHPDAYWVA</sequence>
<dbReference type="PRINTS" id="PR00959">
    <property type="entry name" value="MEVGALKINASE"/>
</dbReference>
<evidence type="ECO:0000256" key="2">
    <source>
        <dbReference type="ARBA" id="ARBA00022490"/>
    </source>
</evidence>
<feature type="domain" description="GHMP kinase N-terminal" evidence="12">
    <location>
        <begin position="85"/>
        <end position="169"/>
    </location>
</feature>
<dbReference type="FunFam" id="3.30.230.10:FF:000017">
    <property type="entry name" value="Galactokinase"/>
    <property type="match status" value="1"/>
</dbReference>
<dbReference type="Pfam" id="PF08544">
    <property type="entry name" value="GHMP_kinases_C"/>
    <property type="match status" value="1"/>
</dbReference>
<dbReference type="Gene3D" id="3.30.230.10">
    <property type="match status" value="1"/>
</dbReference>
<dbReference type="EMBL" id="BMYV01000002">
    <property type="protein sequence ID" value="GGX70190.1"/>
    <property type="molecule type" value="Genomic_DNA"/>
</dbReference>
<dbReference type="InterPro" id="IPR036554">
    <property type="entry name" value="GHMP_kinase_C_sf"/>
</dbReference>
<evidence type="ECO:0000256" key="3">
    <source>
        <dbReference type="ARBA" id="ARBA00022679"/>
    </source>
</evidence>
<dbReference type="PANTHER" id="PTHR10457">
    <property type="entry name" value="MEVALONATE KINASE/GALACTOKINASE"/>
    <property type="match status" value="1"/>
</dbReference>
<dbReference type="GO" id="GO:0005829">
    <property type="term" value="C:cytosol"/>
    <property type="evidence" value="ECO:0007669"/>
    <property type="project" value="TreeGrafter"/>
</dbReference>
<keyword evidence="9" id="KW-0299">Galactose metabolism</keyword>
<feature type="domain" description="GHMP kinase C-terminal" evidence="13">
    <location>
        <begin position="268"/>
        <end position="338"/>
    </location>
</feature>
<evidence type="ECO:0000256" key="4">
    <source>
        <dbReference type="ARBA" id="ARBA00022723"/>
    </source>
</evidence>
<dbReference type="AlphaFoldDB" id="A0A918KNT6"/>
<evidence type="ECO:0000259" key="14">
    <source>
        <dbReference type="Pfam" id="PF10509"/>
    </source>
</evidence>
<evidence type="ECO:0000313" key="16">
    <source>
        <dbReference type="Proteomes" id="UP000600865"/>
    </source>
</evidence>
<comment type="caution">
    <text evidence="15">The sequence shown here is derived from an EMBL/GenBank/DDBJ whole genome shotgun (WGS) entry which is preliminary data.</text>
</comment>
<dbReference type="GO" id="GO:0006012">
    <property type="term" value="P:galactose metabolic process"/>
    <property type="evidence" value="ECO:0007669"/>
    <property type="project" value="UniProtKB-UniRule"/>
</dbReference>
<dbReference type="Proteomes" id="UP000600865">
    <property type="component" value="Unassembled WGS sequence"/>
</dbReference>
<evidence type="ECO:0000259" key="12">
    <source>
        <dbReference type="Pfam" id="PF00288"/>
    </source>
</evidence>
<gene>
    <name evidence="15" type="ORF">GCM10011309_20330</name>
</gene>
<dbReference type="PROSITE" id="PS00627">
    <property type="entry name" value="GHMP_KINASES_ATP"/>
    <property type="match status" value="1"/>
</dbReference>
<name>A0A918KNT6_9PROT</name>
<dbReference type="GO" id="GO:0046872">
    <property type="term" value="F:metal ion binding"/>
    <property type="evidence" value="ECO:0007669"/>
    <property type="project" value="UniProtKB-KW"/>
</dbReference>
<feature type="domain" description="Galactokinase N-terminal" evidence="14">
    <location>
        <begin position="4"/>
        <end position="53"/>
    </location>
</feature>
<evidence type="ECO:0000256" key="7">
    <source>
        <dbReference type="ARBA" id="ARBA00022840"/>
    </source>
</evidence>
<organism evidence="15 16">
    <name type="scientific">Litorimonas cladophorae</name>
    <dbReference type="NCBI Taxonomy" id="1220491"/>
    <lineage>
        <taxon>Bacteria</taxon>
        <taxon>Pseudomonadati</taxon>
        <taxon>Pseudomonadota</taxon>
        <taxon>Alphaproteobacteria</taxon>
        <taxon>Maricaulales</taxon>
        <taxon>Robiginitomaculaceae</taxon>
    </lineage>
</organism>
<evidence type="ECO:0000256" key="1">
    <source>
        <dbReference type="ARBA" id="ARBA00006566"/>
    </source>
</evidence>
<keyword evidence="4" id="KW-0479">Metal-binding</keyword>
<dbReference type="PIRSF" id="PIRSF000530">
    <property type="entry name" value="Galactokinase"/>
    <property type="match status" value="1"/>
</dbReference>
<evidence type="ECO:0000256" key="5">
    <source>
        <dbReference type="ARBA" id="ARBA00022741"/>
    </source>
</evidence>
<keyword evidence="5" id="KW-0547">Nucleotide-binding</keyword>
<dbReference type="Gene3D" id="3.30.70.890">
    <property type="entry name" value="GHMP kinase, C-terminal domain"/>
    <property type="match status" value="1"/>
</dbReference>
<dbReference type="GO" id="GO:0004335">
    <property type="term" value="F:galactokinase activity"/>
    <property type="evidence" value="ECO:0007669"/>
    <property type="project" value="UniProtKB-UniRule"/>
</dbReference>
<evidence type="ECO:0000259" key="13">
    <source>
        <dbReference type="Pfam" id="PF08544"/>
    </source>
</evidence>
<reference evidence="15 16" key="1">
    <citation type="journal article" date="2014" name="Int. J. Syst. Evol. Microbiol.">
        <title>Complete genome sequence of Corynebacterium casei LMG S-19264T (=DSM 44701T), isolated from a smear-ripened cheese.</title>
        <authorList>
            <consortium name="US DOE Joint Genome Institute (JGI-PGF)"/>
            <person name="Walter F."/>
            <person name="Albersmeier A."/>
            <person name="Kalinowski J."/>
            <person name="Ruckert C."/>
        </authorList>
    </citation>
    <scope>NUCLEOTIDE SEQUENCE [LARGE SCALE GENOMIC DNA]</scope>
    <source>
        <strain evidence="15 16">KCTC 23968</strain>
    </source>
</reference>
<dbReference type="InterPro" id="IPR019741">
    <property type="entry name" value="Galactokinase_CS"/>
</dbReference>
<evidence type="ECO:0000313" key="15">
    <source>
        <dbReference type="EMBL" id="GGX70190.1"/>
    </source>
</evidence>
<comment type="similarity">
    <text evidence="1">Belongs to the GHMP kinase family. GalK subfamily.</text>
</comment>
<dbReference type="Pfam" id="PF10509">
    <property type="entry name" value="GalKase_gal_bdg"/>
    <property type="match status" value="1"/>
</dbReference>
<evidence type="ECO:0000256" key="9">
    <source>
        <dbReference type="ARBA" id="ARBA00023144"/>
    </source>
</evidence>
<dbReference type="PANTHER" id="PTHR10457:SF7">
    <property type="entry name" value="GALACTOKINASE-RELATED"/>
    <property type="match status" value="1"/>
</dbReference>
<keyword evidence="7" id="KW-0067">ATP-binding</keyword>
<proteinExistence type="inferred from homology"/>
<dbReference type="Pfam" id="PF00288">
    <property type="entry name" value="GHMP_kinases_N"/>
    <property type="match status" value="1"/>
</dbReference>
<keyword evidence="8" id="KW-0460">Magnesium</keyword>
<dbReference type="GO" id="GO:0005524">
    <property type="term" value="F:ATP binding"/>
    <property type="evidence" value="ECO:0007669"/>
    <property type="project" value="UniProtKB-UniRule"/>
</dbReference>
<dbReference type="InterPro" id="IPR006204">
    <property type="entry name" value="GHMP_kinase_N_dom"/>
</dbReference>
<dbReference type="InterPro" id="IPR000705">
    <property type="entry name" value="Galactokinase"/>
</dbReference>
<dbReference type="InterPro" id="IPR006206">
    <property type="entry name" value="Mevalonate/galactokinase"/>
</dbReference>
<protein>
    <recommendedName>
        <fullName evidence="11">Galactokinase</fullName>
        <ecNumber evidence="11">2.7.1.6</ecNumber>
    </recommendedName>
</protein>
<evidence type="ECO:0000256" key="8">
    <source>
        <dbReference type="ARBA" id="ARBA00022842"/>
    </source>
</evidence>
<dbReference type="SUPFAM" id="SSF55060">
    <property type="entry name" value="GHMP Kinase, C-terminal domain"/>
    <property type="match status" value="1"/>
</dbReference>
<keyword evidence="10" id="KW-0119">Carbohydrate metabolism</keyword>
<dbReference type="PRINTS" id="PR00473">
    <property type="entry name" value="GALCTOKINASE"/>
</dbReference>
<dbReference type="InterPro" id="IPR006203">
    <property type="entry name" value="GHMP_knse_ATP-bd_CS"/>
</dbReference>
<dbReference type="PROSITE" id="PS00106">
    <property type="entry name" value="GALACTOKINASE"/>
    <property type="match status" value="1"/>
</dbReference>
<dbReference type="SUPFAM" id="SSF54211">
    <property type="entry name" value="Ribosomal protein S5 domain 2-like"/>
    <property type="match status" value="1"/>
</dbReference>
<dbReference type="NCBIfam" id="TIGR00131">
    <property type="entry name" value="gal_kin"/>
    <property type="match status" value="1"/>
</dbReference>
<evidence type="ECO:0000256" key="11">
    <source>
        <dbReference type="NCBIfam" id="TIGR00131"/>
    </source>
</evidence>
<dbReference type="InterPro" id="IPR020568">
    <property type="entry name" value="Ribosomal_Su5_D2-typ_SF"/>
</dbReference>
<evidence type="ECO:0000256" key="6">
    <source>
        <dbReference type="ARBA" id="ARBA00022777"/>
    </source>
</evidence>
<keyword evidence="3" id="KW-0808">Transferase</keyword>
<dbReference type="InterPro" id="IPR014721">
    <property type="entry name" value="Ribsml_uS5_D2-typ_fold_subgr"/>
</dbReference>
<accession>A0A918KNT6</accession>
<keyword evidence="2" id="KW-0963">Cytoplasm</keyword>